<dbReference type="AlphaFoldDB" id="A0AAW2K3F2"/>
<keyword evidence="1" id="KW-0732">Signal</keyword>
<accession>A0AAW2K3F2</accession>
<proteinExistence type="predicted"/>
<reference evidence="2" key="2">
    <citation type="journal article" date="2024" name="Plant">
        <title>Genomic evolution and insights into agronomic trait innovations of Sesamum species.</title>
        <authorList>
            <person name="Miao H."/>
            <person name="Wang L."/>
            <person name="Qu L."/>
            <person name="Liu H."/>
            <person name="Sun Y."/>
            <person name="Le M."/>
            <person name="Wang Q."/>
            <person name="Wei S."/>
            <person name="Zheng Y."/>
            <person name="Lin W."/>
            <person name="Duan Y."/>
            <person name="Cao H."/>
            <person name="Xiong S."/>
            <person name="Wang X."/>
            <person name="Wei L."/>
            <person name="Li C."/>
            <person name="Ma Q."/>
            <person name="Ju M."/>
            <person name="Zhao R."/>
            <person name="Li G."/>
            <person name="Mu C."/>
            <person name="Tian Q."/>
            <person name="Mei H."/>
            <person name="Zhang T."/>
            <person name="Gao T."/>
            <person name="Zhang H."/>
        </authorList>
    </citation>
    <scope>NUCLEOTIDE SEQUENCE</scope>
    <source>
        <strain evidence="2">G02</strain>
    </source>
</reference>
<protein>
    <submittedName>
        <fullName evidence="2">Uncharacterized protein</fullName>
    </submittedName>
</protein>
<reference evidence="2" key="1">
    <citation type="submission" date="2020-06" db="EMBL/GenBank/DDBJ databases">
        <authorList>
            <person name="Li T."/>
            <person name="Hu X."/>
            <person name="Zhang T."/>
            <person name="Song X."/>
            <person name="Zhang H."/>
            <person name="Dai N."/>
            <person name="Sheng W."/>
            <person name="Hou X."/>
            <person name="Wei L."/>
        </authorList>
    </citation>
    <scope>NUCLEOTIDE SEQUENCE</scope>
    <source>
        <strain evidence="2">G02</strain>
        <tissue evidence="2">Leaf</tissue>
    </source>
</reference>
<sequence length="105" mass="11154">MGQKDESPRTTILSLLLLILMSATALPNCLGCPADGSHCRNCIVNQMKTGCPGCVPIMQCMARCLWGGSSRSNCIKKCDCNGGYPRLADCRKCLSQCKCSCSASA</sequence>
<comment type="caution">
    <text evidence="2">The sequence shown here is derived from an EMBL/GenBank/DDBJ whole genome shotgun (WGS) entry which is preliminary data.</text>
</comment>
<feature type="signal peptide" evidence="1">
    <location>
        <begin position="1"/>
        <end position="25"/>
    </location>
</feature>
<dbReference type="EMBL" id="JACGWJ010000030">
    <property type="protein sequence ID" value="KAL0300873.1"/>
    <property type="molecule type" value="Genomic_DNA"/>
</dbReference>
<organism evidence="2">
    <name type="scientific">Sesamum radiatum</name>
    <name type="common">Black benniseed</name>
    <dbReference type="NCBI Taxonomy" id="300843"/>
    <lineage>
        <taxon>Eukaryota</taxon>
        <taxon>Viridiplantae</taxon>
        <taxon>Streptophyta</taxon>
        <taxon>Embryophyta</taxon>
        <taxon>Tracheophyta</taxon>
        <taxon>Spermatophyta</taxon>
        <taxon>Magnoliopsida</taxon>
        <taxon>eudicotyledons</taxon>
        <taxon>Gunneridae</taxon>
        <taxon>Pentapetalae</taxon>
        <taxon>asterids</taxon>
        <taxon>lamiids</taxon>
        <taxon>Lamiales</taxon>
        <taxon>Pedaliaceae</taxon>
        <taxon>Sesamum</taxon>
    </lineage>
</organism>
<name>A0AAW2K3F2_SESRA</name>
<evidence type="ECO:0000313" key="2">
    <source>
        <dbReference type="EMBL" id="KAL0300873.1"/>
    </source>
</evidence>
<feature type="chain" id="PRO_5043710819" evidence="1">
    <location>
        <begin position="26"/>
        <end position="105"/>
    </location>
</feature>
<gene>
    <name evidence="2" type="ORF">Sradi_6364100</name>
</gene>
<evidence type="ECO:0000256" key="1">
    <source>
        <dbReference type="SAM" id="SignalP"/>
    </source>
</evidence>